<protein>
    <submittedName>
        <fullName evidence="1">NTP transferase domain-containing protein</fullName>
    </submittedName>
</protein>
<gene>
    <name evidence="1" type="ORF">TQ35_0002420</name>
</gene>
<comment type="caution">
    <text evidence="1">The sequence shown here is derived from an EMBL/GenBank/DDBJ whole genome shotgun (WGS) entry which is preliminary data.</text>
</comment>
<evidence type="ECO:0000313" key="2">
    <source>
        <dbReference type="Proteomes" id="UP000053480"/>
    </source>
</evidence>
<evidence type="ECO:0000313" key="1">
    <source>
        <dbReference type="EMBL" id="MEW9491041.1"/>
    </source>
</evidence>
<sequence length="190" mass="22039">MCRDFYDVVILSGGFSKRFGSDKCEFCISGKRMIERVAEVFDRPIVVSHVDRRLKMDHIFVEDKERRGPGYALKLAVPFLKREKVFVTGCDFPFIKKEVADLICSKNFDVSMPITEEPQPLLGCYKAELIRRYDVRRLMDLIEVARSVYLVGTEEIAFVDPNLLSLRNVNTVSDLGRRCRVFTKSRIIFR</sequence>
<reference evidence="1" key="1">
    <citation type="submission" date="2024-07" db="EMBL/GenBank/DDBJ databases">
        <title>Metagenome and Metagenome-Assembled Genomes of Archaea from a hot spring from the geothermal field of Los Azufres, Mexico.</title>
        <authorList>
            <person name="Marin-Paredes R."/>
            <person name="Martinez-Romero E."/>
            <person name="Servin-Garciduenas L.E."/>
        </authorList>
    </citation>
    <scope>NUCLEOTIDE SEQUENCE</scope>
    <source>
        <strain evidence="1">AZ1-454</strain>
    </source>
</reference>
<organism evidence="1 2">
    <name type="scientific">Candidatus Aramenus sulfurataquae</name>
    <dbReference type="NCBI Taxonomy" id="1326980"/>
    <lineage>
        <taxon>Archaea</taxon>
        <taxon>Thermoproteota</taxon>
        <taxon>Thermoprotei</taxon>
        <taxon>Sulfolobales</taxon>
        <taxon>Sulfolobaceae</taxon>
        <taxon>Candidatus Aramenus</taxon>
    </lineage>
</organism>
<name>A0ACC6TMC8_9CREN</name>
<dbReference type="EMBL" id="JZWS03000002">
    <property type="protein sequence ID" value="MEW9491041.1"/>
    <property type="molecule type" value="Genomic_DNA"/>
</dbReference>
<keyword evidence="1" id="KW-0808">Transferase</keyword>
<accession>A0ACC6TMC8</accession>
<proteinExistence type="predicted"/>
<dbReference type="Proteomes" id="UP000053480">
    <property type="component" value="Unassembled WGS sequence"/>
</dbReference>